<dbReference type="OrthoDB" id="9812205at2"/>
<evidence type="ECO:0000313" key="2">
    <source>
        <dbReference type="Proteomes" id="UP000294480"/>
    </source>
</evidence>
<gene>
    <name evidence="1" type="ORF">DFR44_10140</name>
</gene>
<comment type="caution">
    <text evidence="1">The sequence shown here is derived from an EMBL/GenBank/DDBJ whole genome shotgun (WGS) entry which is preliminary data.</text>
</comment>
<dbReference type="AlphaFoldDB" id="A0A4R6YBL5"/>
<keyword evidence="2" id="KW-1185">Reference proteome</keyword>
<dbReference type="InterPro" id="IPR005651">
    <property type="entry name" value="Trm112-like"/>
</dbReference>
<evidence type="ECO:0000313" key="1">
    <source>
        <dbReference type="EMBL" id="TDR32991.1"/>
    </source>
</evidence>
<dbReference type="Gene3D" id="2.20.25.10">
    <property type="match status" value="1"/>
</dbReference>
<proteinExistence type="predicted"/>
<dbReference type="Proteomes" id="UP000294480">
    <property type="component" value="Unassembled WGS sequence"/>
</dbReference>
<dbReference type="RefSeq" id="WP_133618691.1">
    <property type="nucleotide sequence ID" value="NZ_SNZE01000001.1"/>
</dbReference>
<protein>
    <submittedName>
        <fullName evidence="1">Uncharacterized protein</fullName>
    </submittedName>
</protein>
<dbReference type="Pfam" id="PF03966">
    <property type="entry name" value="Trm112p"/>
    <property type="match status" value="1"/>
</dbReference>
<accession>A0A4R6YBL5</accession>
<dbReference type="EMBL" id="SNZE01000001">
    <property type="protein sequence ID" value="TDR32991.1"/>
    <property type="molecule type" value="Genomic_DNA"/>
</dbReference>
<dbReference type="SUPFAM" id="SSF158997">
    <property type="entry name" value="Trm112p-like"/>
    <property type="match status" value="1"/>
</dbReference>
<name>A0A4R6YBL5_9BURK</name>
<sequence>MSSNTWLNALRCPKCKGELIQQKANQDKGATGLLCETDGLLFPIRDGMPILLIEQAISANNMTEAS</sequence>
<organism evidence="1 2">
    <name type="scientific">Hydromonas duriensis</name>
    <dbReference type="NCBI Taxonomy" id="1527608"/>
    <lineage>
        <taxon>Bacteria</taxon>
        <taxon>Pseudomonadati</taxon>
        <taxon>Pseudomonadota</taxon>
        <taxon>Betaproteobacteria</taxon>
        <taxon>Burkholderiales</taxon>
        <taxon>Burkholderiaceae</taxon>
        <taxon>Hydromonas</taxon>
    </lineage>
</organism>
<reference evidence="1 2" key="1">
    <citation type="submission" date="2019-03" db="EMBL/GenBank/DDBJ databases">
        <title>Genomic Encyclopedia of Type Strains, Phase IV (KMG-IV): sequencing the most valuable type-strain genomes for metagenomic binning, comparative biology and taxonomic classification.</title>
        <authorList>
            <person name="Goeker M."/>
        </authorList>
    </citation>
    <scope>NUCLEOTIDE SEQUENCE [LARGE SCALE GENOMIC DNA]</scope>
    <source>
        <strain evidence="1 2">DSM 102852</strain>
    </source>
</reference>